<feature type="chain" id="PRO_5022171189" description="Alpha/beta hydrolase domain-containing protein" evidence="1">
    <location>
        <begin position="29"/>
        <end position="186"/>
    </location>
</feature>
<keyword evidence="1" id="KW-0732">Signal</keyword>
<reference evidence="3 4" key="1">
    <citation type="journal article" date="2019" name="Nat. Microbiol.">
        <title>Mediterranean grassland soil C-N compound turnover is dependent on rainfall and depth, and is mediated by genomically divergent microorganisms.</title>
        <authorList>
            <person name="Diamond S."/>
            <person name="Andeer P.F."/>
            <person name="Li Z."/>
            <person name="Crits-Christoph A."/>
            <person name="Burstein D."/>
            <person name="Anantharaman K."/>
            <person name="Lane K.R."/>
            <person name="Thomas B.C."/>
            <person name="Pan C."/>
            <person name="Northen T.R."/>
            <person name="Banfield J.F."/>
        </authorList>
    </citation>
    <scope>NUCLEOTIDE SEQUENCE [LARGE SCALE GENOMIC DNA]</scope>
    <source>
        <strain evidence="3">WS_11</strain>
    </source>
</reference>
<feature type="domain" description="Alpha/beta hydrolase" evidence="2">
    <location>
        <begin position="37"/>
        <end position="182"/>
    </location>
</feature>
<protein>
    <recommendedName>
        <fullName evidence="2">Alpha/beta hydrolase domain-containing protein</fullName>
    </recommendedName>
</protein>
<feature type="signal peptide" evidence="1">
    <location>
        <begin position="1"/>
        <end position="28"/>
    </location>
</feature>
<name>A0A538UDD2_UNCEI</name>
<dbReference type="InterPro" id="IPR045394">
    <property type="entry name" value="Abhydrolase_dom"/>
</dbReference>
<sequence>MDAMITLRNLRRMACFAVLALMPALASARTPIPSPTVTGPVTGGVRTGYPFNHSLFDLSVNGYVEQEFFVSGTARDHTGVQPPLPFTTRMVVRRPIDPARFNGTVWIEWLNVTGGSDVETEYAYLISELLRGGYAAVIMSCQEVGVAYLKTWDPVRYASLVHPGDAYAADICSQAGQALRNPAGLD</sequence>
<gene>
    <name evidence="3" type="ORF">E6K81_02415</name>
</gene>
<evidence type="ECO:0000256" key="1">
    <source>
        <dbReference type="SAM" id="SignalP"/>
    </source>
</evidence>
<evidence type="ECO:0000259" key="2">
    <source>
        <dbReference type="Pfam" id="PF20091"/>
    </source>
</evidence>
<accession>A0A538UDD2</accession>
<evidence type="ECO:0000313" key="3">
    <source>
        <dbReference type="EMBL" id="TMQ73870.1"/>
    </source>
</evidence>
<dbReference type="AlphaFoldDB" id="A0A538UDD2"/>
<dbReference type="Pfam" id="PF20091">
    <property type="entry name" value="Abhydrolase_10"/>
    <property type="match status" value="1"/>
</dbReference>
<comment type="caution">
    <text evidence="3">The sequence shown here is derived from an EMBL/GenBank/DDBJ whole genome shotgun (WGS) entry which is preliminary data.</text>
</comment>
<dbReference type="Proteomes" id="UP000319771">
    <property type="component" value="Unassembled WGS sequence"/>
</dbReference>
<feature type="non-terminal residue" evidence="3">
    <location>
        <position position="186"/>
    </location>
</feature>
<proteinExistence type="predicted"/>
<evidence type="ECO:0000313" key="4">
    <source>
        <dbReference type="Proteomes" id="UP000319771"/>
    </source>
</evidence>
<dbReference type="EMBL" id="VBPB01000035">
    <property type="protein sequence ID" value="TMQ73870.1"/>
    <property type="molecule type" value="Genomic_DNA"/>
</dbReference>
<organism evidence="3 4">
    <name type="scientific">Eiseniibacteriota bacterium</name>
    <dbReference type="NCBI Taxonomy" id="2212470"/>
    <lineage>
        <taxon>Bacteria</taxon>
        <taxon>Candidatus Eiseniibacteriota</taxon>
    </lineage>
</organism>